<feature type="domain" description="Major facilitator superfamily (MFS) profile" evidence="6">
    <location>
        <begin position="1"/>
        <end position="368"/>
    </location>
</feature>
<dbReference type="PANTHER" id="PTHR11360:SF284">
    <property type="entry name" value="EG:103B4.3 PROTEIN-RELATED"/>
    <property type="match status" value="1"/>
</dbReference>
<feature type="transmembrane region" description="Helical" evidence="5">
    <location>
        <begin position="225"/>
        <end position="243"/>
    </location>
</feature>
<feature type="transmembrane region" description="Helical" evidence="5">
    <location>
        <begin position="58"/>
        <end position="83"/>
    </location>
</feature>
<feature type="transmembrane region" description="Helical" evidence="5">
    <location>
        <begin position="125"/>
        <end position="144"/>
    </location>
</feature>
<dbReference type="Gene3D" id="1.20.1250.20">
    <property type="entry name" value="MFS general substrate transporter like domains"/>
    <property type="match status" value="2"/>
</dbReference>
<dbReference type="InterPro" id="IPR036259">
    <property type="entry name" value="MFS_trans_sf"/>
</dbReference>
<evidence type="ECO:0000259" key="6">
    <source>
        <dbReference type="PROSITE" id="PS50850"/>
    </source>
</evidence>
<evidence type="ECO:0000256" key="3">
    <source>
        <dbReference type="ARBA" id="ARBA00022989"/>
    </source>
</evidence>
<organism evidence="7">
    <name type="scientific">marine sediment metagenome</name>
    <dbReference type="NCBI Taxonomy" id="412755"/>
    <lineage>
        <taxon>unclassified sequences</taxon>
        <taxon>metagenomes</taxon>
        <taxon>ecological metagenomes</taxon>
    </lineage>
</organism>
<feature type="transmembrane region" description="Helical" evidence="5">
    <location>
        <begin position="255"/>
        <end position="272"/>
    </location>
</feature>
<feature type="transmembrane region" description="Helical" evidence="5">
    <location>
        <begin position="309"/>
        <end position="332"/>
    </location>
</feature>
<reference evidence="7" key="1">
    <citation type="journal article" date="2015" name="Nature">
        <title>Complex archaea that bridge the gap between prokaryotes and eukaryotes.</title>
        <authorList>
            <person name="Spang A."/>
            <person name="Saw J.H."/>
            <person name="Jorgensen S.L."/>
            <person name="Zaremba-Niedzwiedzka K."/>
            <person name="Martijn J."/>
            <person name="Lind A.E."/>
            <person name="van Eijk R."/>
            <person name="Schleper C."/>
            <person name="Guy L."/>
            <person name="Ettema T.J."/>
        </authorList>
    </citation>
    <scope>NUCLEOTIDE SEQUENCE</scope>
</reference>
<feature type="transmembrane region" description="Helical" evidence="5">
    <location>
        <begin position="188"/>
        <end position="213"/>
    </location>
</feature>
<evidence type="ECO:0000256" key="1">
    <source>
        <dbReference type="ARBA" id="ARBA00004141"/>
    </source>
</evidence>
<feature type="non-terminal residue" evidence="7">
    <location>
        <position position="1"/>
    </location>
</feature>
<dbReference type="GO" id="GO:0016020">
    <property type="term" value="C:membrane"/>
    <property type="evidence" value="ECO:0007669"/>
    <property type="project" value="UniProtKB-SubCell"/>
</dbReference>
<sequence length="383" mass="42136">GFSRTAGGSIYNFFLFTYISIAPIAGFLTDRFGARWVITICSLILGIGVFMMGTIQHLWMACLFYAVAGLGATGMWTPVITLVQRWFAFDRRGMALGILSTGYGLGFATLGIVFPWIVHNFSWRYAWYFLGAAALVMFVVNGIFLRSSPEISGYCPWGQGETLQSLNNGKKKSNQTISLKILFKTNRFWVIGCSYFMISYSLFGITTFMADYAKYQLGLPLEKSSLLATIHGIAQVAGVLTILPLSDFLGRKKTIMISNGAITVALTGILFTGNSFQMLSVFIAWLAIFYGVTFPIYGAAAGDYFPKEALGTVIGAWTPFYGLGAITSHWVTGILRDVTGVYTYSFWINAIMAGLSFIMISRLEKRTDQAHMIGMQTEGPGHA</sequence>
<dbReference type="PROSITE" id="PS00216">
    <property type="entry name" value="SUGAR_TRANSPORT_1"/>
    <property type="match status" value="1"/>
</dbReference>
<keyword evidence="4 5" id="KW-0472">Membrane</keyword>
<gene>
    <name evidence="7" type="ORF">LCGC14_2637500</name>
</gene>
<dbReference type="GO" id="GO:0022857">
    <property type="term" value="F:transmembrane transporter activity"/>
    <property type="evidence" value="ECO:0007669"/>
    <property type="project" value="InterPro"/>
</dbReference>
<name>A0A0F8ZYE1_9ZZZZ</name>
<feature type="transmembrane region" description="Helical" evidence="5">
    <location>
        <begin position="95"/>
        <end position="119"/>
    </location>
</feature>
<comment type="caution">
    <text evidence="7">The sequence shown here is derived from an EMBL/GenBank/DDBJ whole genome shotgun (WGS) entry which is preliminary data.</text>
</comment>
<dbReference type="InterPro" id="IPR020846">
    <property type="entry name" value="MFS_dom"/>
</dbReference>
<dbReference type="PROSITE" id="PS50850">
    <property type="entry name" value="MFS"/>
    <property type="match status" value="1"/>
</dbReference>
<evidence type="ECO:0000256" key="4">
    <source>
        <dbReference type="ARBA" id="ARBA00023136"/>
    </source>
</evidence>
<feature type="transmembrane region" description="Helical" evidence="5">
    <location>
        <begin position="6"/>
        <end position="27"/>
    </location>
</feature>
<dbReference type="AlphaFoldDB" id="A0A0F8ZYE1"/>
<dbReference type="SUPFAM" id="SSF103473">
    <property type="entry name" value="MFS general substrate transporter"/>
    <property type="match status" value="1"/>
</dbReference>
<keyword evidence="2 5" id="KW-0812">Transmembrane</keyword>
<evidence type="ECO:0000256" key="2">
    <source>
        <dbReference type="ARBA" id="ARBA00022692"/>
    </source>
</evidence>
<evidence type="ECO:0000313" key="7">
    <source>
        <dbReference type="EMBL" id="KKK98962.1"/>
    </source>
</evidence>
<feature type="transmembrane region" description="Helical" evidence="5">
    <location>
        <begin position="344"/>
        <end position="363"/>
    </location>
</feature>
<dbReference type="InterPro" id="IPR005829">
    <property type="entry name" value="Sugar_transporter_CS"/>
</dbReference>
<accession>A0A0F8ZYE1</accession>
<feature type="transmembrane region" description="Helical" evidence="5">
    <location>
        <begin position="34"/>
        <end position="52"/>
    </location>
</feature>
<proteinExistence type="predicted"/>
<keyword evidence="3 5" id="KW-1133">Transmembrane helix</keyword>
<dbReference type="InterPro" id="IPR011701">
    <property type="entry name" value="MFS"/>
</dbReference>
<dbReference type="Pfam" id="PF07690">
    <property type="entry name" value="MFS_1"/>
    <property type="match status" value="1"/>
</dbReference>
<protein>
    <recommendedName>
        <fullName evidence="6">Major facilitator superfamily (MFS) profile domain-containing protein</fullName>
    </recommendedName>
</protein>
<dbReference type="PANTHER" id="PTHR11360">
    <property type="entry name" value="MONOCARBOXYLATE TRANSPORTER"/>
    <property type="match status" value="1"/>
</dbReference>
<dbReference type="InterPro" id="IPR050327">
    <property type="entry name" value="Proton-linked_MCT"/>
</dbReference>
<feature type="transmembrane region" description="Helical" evidence="5">
    <location>
        <begin position="278"/>
        <end position="297"/>
    </location>
</feature>
<dbReference type="EMBL" id="LAZR01045396">
    <property type="protein sequence ID" value="KKK98962.1"/>
    <property type="molecule type" value="Genomic_DNA"/>
</dbReference>
<evidence type="ECO:0000256" key="5">
    <source>
        <dbReference type="SAM" id="Phobius"/>
    </source>
</evidence>
<comment type="subcellular location">
    <subcellularLocation>
        <location evidence="1">Membrane</location>
        <topology evidence="1">Multi-pass membrane protein</topology>
    </subcellularLocation>
</comment>